<feature type="compositionally biased region" description="Basic residues" evidence="1">
    <location>
        <begin position="225"/>
        <end position="234"/>
    </location>
</feature>
<dbReference type="Proteomes" id="UP000479190">
    <property type="component" value="Unassembled WGS sequence"/>
</dbReference>
<sequence length="234" mass="26309">MFFQDDASTCSDESAGEIFKSIPKGRTAFCIWKIEVYRCGLYRVNCPPSWIRVATKTISLGRAKLGTFFTDSAYLIYAVSAKDGPLPYPGMPVSHFLSSLRRTIAKNVQFTVSYSVFFQAKDLKDCQSLRAIHFWGRRRLRSRHERGGSLARRRARLSAGLRQARGAADRRAAEAQAAESTARPCPRRRLRTDAAAGGASRLRRDPRAREALRLARTRPADLALKKKTQKSIKD</sequence>
<keyword evidence="3" id="KW-1185">Reference proteome</keyword>
<gene>
    <name evidence="2" type="ORF">TBRA_LOCUS7238</name>
</gene>
<evidence type="ECO:0000256" key="1">
    <source>
        <dbReference type="SAM" id="MobiDB-lite"/>
    </source>
</evidence>
<proteinExistence type="predicted"/>
<dbReference type="OrthoDB" id="6375767at2759"/>
<organism evidence="2 3">
    <name type="scientific">Trichogramma brassicae</name>
    <dbReference type="NCBI Taxonomy" id="86971"/>
    <lineage>
        <taxon>Eukaryota</taxon>
        <taxon>Metazoa</taxon>
        <taxon>Ecdysozoa</taxon>
        <taxon>Arthropoda</taxon>
        <taxon>Hexapoda</taxon>
        <taxon>Insecta</taxon>
        <taxon>Pterygota</taxon>
        <taxon>Neoptera</taxon>
        <taxon>Endopterygota</taxon>
        <taxon>Hymenoptera</taxon>
        <taxon>Apocrita</taxon>
        <taxon>Proctotrupomorpha</taxon>
        <taxon>Chalcidoidea</taxon>
        <taxon>Trichogrammatidae</taxon>
        <taxon>Trichogramma</taxon>
    </lineage>
</organism>
<feature type="region of interest" description="Disordered" evidence="1">
    <location>
        <begin position="161"/>
        <end position="234"/>
    </location>
</feature>
<protein>
    <submittedName>
        <fullName evidence="2">Uncharacterized protein</fullName>
    </submittedName>
</protein>
<evidence type="ECO:0000313" key="3">
    <source>
        <dbReference type="Proteomes" id="UP000479190"/>
    </source>
</evidence>
<feature type="non-terminal residue" evidence="2">
    <location>
        <position position="234"/>
    </location>
</feature>
<dbReference type="AlphaFoldDB" id="A0A6H5IIW6"/>
<accession>A0A6H5IIW6</accession>
<dbReference type="EMBL" id="CADCXV010000778">
    <property type="protein sequence ID" value="CAB0035340.1"/>
    <property type="molecule type" value="Genomic_DNA"/>
</dbReference>
<feature type="compositionally biased region" description="Basic and acidic residues" evidence="1">
    <location>
        <begin position="202"/>
        <end position="213"/>
    </location>
</feature>
<evidence type="ECO:0000313" key="2">
    <source>
        <dbReference type="EMBL" id="CAB0035340.1"/>
    </source>
</evidence>
<name>A0A6H5IIW6_9HYME</name>
<reference evidence="2 3" key="1">
    <citation type="submission" date="2020-02" db="EMBL/GenBank/DDBJ databases">
        <authorList>
            <person name="Ferguson B K."/>
        </authorList>
    </citation>
    <scope>NUCLEOTIDE SEQUENCE [LARGE SCALE GENOMIC DNA]</scope>
</reference>
<feature type="compositionally biased region" description="Low complexity" evidence="1">
    <location>
        <begin position="174"/>
        <end position="183"/>
    </location>
</feature>